<evidence type="ECO:0000256" key="4">
    <source>
        <dbReference type="ARBA" id="ARBA00016296"/>
    </source>
</evidence>
<dbReference type="InterPro" id="IPR017665">
    <property type="entry name" value="Guanylate_kinase"/>
</dbReference>
<comment type="function">
    <text evidence="11">Essential for recycling GMP and indirectly, cGMP.</text>
</comment>
<protein>
    <recommendedName>
        <fullName evidence="4 11">Guanylate kinase</fullName>
        <ecNumber evidence="3 11">2.7.4.8</ecNumber>
    </recommendedName>
    <alternativeName>
        <fullName evidence="10 11">GMP kinase</fullName>
    </alternativeName>
</protein>
<dbReference type="PROSITE" id="PS50052">
    <property type="entry name" value="GUANYLATE_KINASE_2"/>
    <property type="match status" value="1"/>
</dbReference>
<evidence type="ECO:0000313" key="13">
    <source>
        <dbReference type="EMBL" id="TDU26585.1"/>
    </source>
</evidence>
<sequence length="222" mass="24738">MPRPPGLPKLPRMNPPRGNLFIVSAPSGGGKTSLTRAVLARLSERGQEAAISVSYTTRAPRPGEEDGVHYHFVDEARFLDMIGRAELLEHAHVFGRRYGTGRDKTEELLARGVDLMLDIDWQGAQQVRKLLPEARSVFILPPSSEELERRLRGRGQDDDATIQKRMAAAKAEMSHYAEYDFLIVNEDFERALEELTALFLAPRLARGSQASRHAGLIDALLV</sequence>
<keyword evidence="9 11" id="KW-0067">ATP-binding</keyword>
<keyword evidence="7 11" id="KW-0547">Nucleotide-binding</keyword>
<dbReference type="AlphaFoldDB" id="A0A4R7NZ12"/>
<dbReference type="FunFam" id="3.40.50.300:FF:000084">
    <property type="entry name" value="Guanylate kinase"/>
    <property type="match status" value="1"/>
</dbReference>
<dbReference type="Pfam" id="PF00625">
    <property type="entry name" value="Guanylate_kin"/>
    <property type="match status" value="1"/>
</dbReference>
<comment type="caution">
    <text evidence="13">The sequence shown here is derived from an EMBL/GenBank/DDBJ whole genome shotgun (WGS) entry which is preliminary data.</text>
</comment>
<keyword evidence="6 11" id="KW-0808">Transferase</keyword>
<dbReference type="InterPro" id="IPR020590">
    <property type="entry name" value="Guanylate_kinase_CS"/>
</dbReference>
<dbReference type="SUPFAM" id="SSF52540">
    <property type="entry name" value="P-loop containing nucleoside triphosphate hydrolases"/>
    <property type="match status" value="1"/>
</dbReference>
<dbReference type="HAMAP" id="MF_00328">
    <property type="entry name" value="Guanylate_kinase"/>
    <property type="match status" value="1"/>
</dbReference>
<dbReference type="Gene3D" id="3.40.50.300">
    <property type="entry name" value="P-loop containing nucleotide triphosphate hydrolases"/>
    <property type="match status" value="1"/>
</dbReference>
<dbReference type="InterPro" id="IPR027417">
    <property type="entry name" value="P-loop_NTPase"/>
</dbReference>
<comment type="similarity">
    <text evidence="2 11">Belongs to the guanylate kinase family.</text>
</comment>
<reference evidence="13 14" key="1">
    <citation type="submission" date="2019-03" db="EMBL/GenBank/DDBJ databases">
        <title>Genomic Encyclopedia of Type Strains, Phase IV (KMG-IV): sequencing the most valuable type-strain genomes for metagenomic binning, comparative biology and taxonomic classification.</title>
        <authorList>
            <person name="Goeker M."/>
        </authorList>
    </citation>
    <scope>NUCLEOTIDE SEQUENCE [LARGE SCALE GENOMIC DNA]</scope>
    <source>
        <strain evidence="13 14">DSM 26377</strain>
    </source>
</reference>
<keyword evidence="5 11" id="KW-0963">Cytoplasm</keyword>
<feature type="domain" description="Guanylate kinase-like" evidence="12">
    <location>
        <begin position="18"/>
        <end position="200"/>
    </location>
</feature>
<gene>
    <name evidence="11" type="primary">gmk</name>
    <name evidence="13" type="ORF">DFR24_3614</name>
</gene>
<dbReference type="PANTHER" id="PTHR23117">
    <property type="entry name" value="GUANYLATE KINASE-RELATED"/>
    <property type="match status" value="1"/>
</dbReference>
<evidence type="ECO:0000256" key="6">
    <source>
        <dbReference type="ARBA" id="ARBA00022679"/>
    </source>
</evidence>
<dbReference type="EMBL" id="SOBT01000010">
    <property type="protein sequence ID" value="TDU26585.1"/>
    <property type="molecule type" value="Genomic_DNA"/>
</dbReference>
<evidence type="ECO:0000256" key="9">
    <source>
        <dbReference type="ARBA" id="ARBA00022840"/>
    </source>
</evidence>
<evidence type="ECO:0000256" key="10">
    <source>
        <dbReference type="ARBA" id="ARBA00030128"/>
    </source>
</evidence>
<evidence type="ECO:0000256" key="8">
    <source>
        <dbReference type="ARBA" id="ARBA00022777"/>
    </source>
</evidence>
<dbReference type="GO" id="GO:0004385">
    <property type="term" value="F:GMP kinase activity"/>
    <property type="evidence" value="ECO:0007669"/>
    <property type="project" value="UniProtKB-UniRule"/>
</dbReference>
<evidence type="ECO:0000259" key="12">
    <source>
        <dbReference type="PROSITE" id="PS50052"/>
    </source>
</evidence>
<dbReference type="FunFam" id="3.30.63.10:FF:000002">
    <property type="entry name" value="Guanylate kinase 1"/>
    <property type="match status" value="1"/>
</dbReference>
<evidence type="ECO:0000256" key="7">
    <source>
        <dbReference type="ARBA" id="ARBA00022741"/>
    </source>
</evidence>
<dbReference type="PANTHER" id="PTHR23117:SF13">
    <property type="entry name" value="GUANYLATE KINASE"/>
    <property type="match status" value="1"/>
</dbReference>
<accession>A0A4R7NZ12</accession>
<dbReference type="EC" id="2.7.4.8" evidence="3 11"/>
<dbReference type="InterPro" id="IPR008144">
    <property type="entry name" value="Guanylate_kin-like_dom"/>
</dbReference>
<keyword evidence="8 11" id="KW-0418">Kinase</keyword>
<dbReference type="PROSITE" id="PS00856">
    <property type="entry name" value="GUANYLATE_KINASE_1"/>
    <property type="match status" value="1"/>
</dbReference>
<dbReference type="Proteomes" id="UP000295341">
    <property type="component" value="Unassembled WGS sequence"/>
</dbReference>
<evidence type="ECO:0000256" key="5">
    <source>
        <dbReference type="ARBA" id="ARBA00022490"/>
    </source>
</evidence>
<evidence type="ECO:0000256" key="2">
    <source>
        <dbReference type="ARBA" id="ARBA00005790"/>
    </source>
</evidence>
<evidence type="ECO:0000256" key="11">
    <source>
        <dbReference type="HAMAP-Rule" id="MF_00328"/>
    </source>
</evidence>
<dbReference type="CDD" id="cd00071">
    <property type="entry name" value="GMPK"/>
    <property type="match status" value="1"/>
</dbReference>
<comment type="catalytic activity">
    <reaction evidence="11">
        <text>GMP + ATP = GDP + ADP</text>
        <dbReference type="Rhea" id="RHEA:20780"/>
        <dbReference type="ChEBI" id="CHEBI:30616"/>
        <dbReference type="ChEBI" id="CHEBI:58115"/>
        <dbReference type="ChEBI" id="CHEBI:58189"/>
        <dbReference type="ChEBI" id="CHEBI:456216"/>
        <dbReference type="EC" id="2.7.4.8"/>
    </reaction>
</comment>
<dbReference type="SMART" id="SM00072">
    <property type="entry name" value="GuKc"/>
    <property type="match status" value="1"/>
</dbReference>
<dbReference type="GO" id="GO:0005524">
    <property type="term" value="F:ATP binding"/>
    <property type="evidence" value="ECO:0007669"/>
    <property type="project" value="UniProtKB-UniRule"/>
</dbReference>
<dbReference type="Gene3D" id="3.30.63.10">
    <property type="entry name" value="Guanylate Kinase phosphate binding domain"/>
    <property type="match status" value="1"/>
</dbReference>
<dbReference type="InterPro" id="IPR008145">
    <property type="entry name" value="GK/Ca_channel_bsu"/>
</dbReference>
<evidence type="ECO:0000313" key="14">
    <source>
        <dbReference type="Proteomes" id="UP000295341"/>
    </source>
</evidence>
<proteinExistence type="inferred from homology"/>
<comment type="subcellular location">
    <subcellularLocation>
        <location evidence="1 11">Cytoplasm</location>
    </subcellularLocation>
</comment>
<evidence type="ECO:0000256" key="3">
    <source>
        <dbReference type="ARBA" id="ARBA00012961"/>
    </source>
</evidence>
<dbReference type="GO" id="GO:0005829">
    <property type="term" value="C:cytosol"/>
    <property type="evidence" value="ECO:0007669"/>
    <property type="project" value="TreeGrafter"/>
</dbReference>
<feature type="binding site" evidence="11">
    <location>
        <begin position="25"/>
        <end position="32"/>
    </location>
    <ligand>
        <name>ATP</name>
        <dbReference type="ChEBI" id="CHEBI:30616"/>
    </ligand>
</feature>
<dbReference type="NCBIfam" id="TIGR03263">
    <property type="entry name" value="guanyl_kin"/>
    <property type="match status" value="1"/>
</dbReference>
<evidence type="ECO:0000256" key="1">
    <source>
        <dbReference type="ARBA" id="ARBA00004496"/>
    </source>
</evidence>
<organism evidence="13 14">
    <name type="scientific">Panacagrimonas perspica</name>
    <dbReference type="NCBI Taxonomy" id="381431"/>
    <lineage>
        <taxon>Bacteria</taxon>
        <taxon>Pseudomonadati</taxon>
        <taxon>Pseudomonadota</taxon>
        <taxon>Gammaproteobacteria</taxon>
        <taxon>Nevskiales</taxon>
        <taxon>Nevskiaceae</taxon>
        <taxon>Panacagrimonas</taxon>
    </lineage>
</organism>
<keyword evidence="14" id="KW-1185">Reference proteome</keyword>
<name>A0A4R7NZ12_9GAMM</name>